<comment type="caution">
    <text evidence="4">The sequence shown here is derived from an EMBL/GenBank/DDBJ whole genome shotgun (WGS) entry which is preliminary data.</text>
</comment>
<dbReference type="Pfam" id="PF00515">
    <property type="entry name" value="TPR_1"/>
    <property type="match status" value="3"/>
</dbReference>
<dbReference type="InterPro" id="IPR019734">
    <property type="entry name" value="TPR_rpt"/>
</dbReference>
<dbReference type="PROSITE" id="PS50005">
    <property type="entry name" value="TPR"/>
    <property type="match status" value="5"/>
</dbReference>
<reference evidence="5" key="1">
    <citation type="submission" date="2012-11" db="EMBL/GenBank/DDBJ databases">
        <authorList>
            <person name="Lucero-Rivera Y.E."/>
            <person name="Tovar-Ramirez D."/>
        </authorList>
    </citation>
    <scope>NUCLEOTIDE SEQUENCE [LARGE SCALE GENOMIC DNA]</scope>
    <source>
        <strain evidence="5">Araruama</strain>
    </source>
</reference>
<name>A0A1V1PBR1_9BACT</name>
<dbReference type="Gene3D" id="3.40.50.2000">
    <property type="entry name" value="Glycogen Phosphorylase B"/>
    <property type="match status" value="1"/>
</dbReference>
<dbReference type="Proteomes" id="UP000189670">
    <property type="component" value="Unassembled WGS sequence"/>
</dbReference>
<feature type="repeat" description="TPR" evidence="3">
    <location>
        <begin position="73"/>
        <end position="106"/>
    </location>
</feature>
<dbReference type="SMART" id="SM00028">
    <property type="entry name" value="TPR"/>
    <property type="match status" value="6"/>
</dbReference>
<sequence length="517" mass="59085">MQTNIDSLFNKGLILASNKAYDAASQCFEQILHYNPNCMEAILNAGLMHYYAGRYDFAEQFIKVGISKSKGSADAFYYLGLIYQAKNMNDDAISAYQKTLTFDSNYIEAWYNLGVLLFNQEHYTQAIECFKNVISIDSHFEDAYLNLGESYSRMEKYSQAIQCFKRLLSINTANTDALYNMGVAYNGLRQYDKAIKAYNTVLSIDPGHVKSHYNKSFIILALGDFINGFKEYEWRLKKRSTYKSASDKPRWQGKPLPTKTLLVYAEQGFGDCIQFIRFMPTIQQRVKDIVLECQEPLFRLFSALDSVDTIIKRGDELPSHDFQASLLSMGALLNITFNQLPGKVPYLNTEFLLRKELSDLINTDNNIYKVGLVWGGTGSTTRKTDMGRSLSLDACKVLLDIKTIQWFSFQKGARARELDHPTGKQLIDLGQHCLDFADTAMAAKQMDLIITVDTAMAHLAGSLGLNVWTLLSYDADWRWMKGIDYNPWYPSMRVFRQKIPGDWRFVIDTVKHELLHS</sequence>
<evidence type="ECO:0000313" key="4">
    <source>
        <dbReference type="EMBL" id="ETR72203.1"/>
    </source>
</evidence>
<dbReference type="PROSITE" id="PS50293">
    <property type="entry name" value="TPR_REGION"/>
    <property type="match status" value="2"/>
</dbReference>
<protein>
    <submittedName>
        <fullName evidence="4">TPR repeat-containing protein</fullName>
    </submittedName>
</protein>
<dbReference type="SUPFAM" id="SSF48452">
    <property type="entry name" value="TPR-like"/>
    <property type="match status" value="1"/>
</dbReference>
<feature type="repeat" description="TPR" evidence="3">
    <location>
        <begin position="107"/>
        <end position="140"/>
    </location>
</feature>
<feature type="repeat" description="TPR" evidence="3">
    <location>
        <begin position="141"/>
        <end position="174"/>
    </location>
</feature>
<evidence type="ECO:0000256" key="2">
    <source>
        <dbReference type="ARBA" id="ARBA00022803"/>
    </source>
</evidence>
<feature type="repeat" description="TPR" evidence="3">
    <location>
        <begin position="175"/>
        <end position="208"/>
    </location>
</feature>
<accession>A0A1V1PBR1</accession>
<dbReference type="Gene3D" id="1.25.40.10">
    <property type="entry name" value="Tetratricopeptide repeat domain"/>
    <property type="match status" value="3"/>
</dbReference>
<gene>
    <name evidence="4" type="ORF">OMM_01901</name>
</gene>
<keyword evidence="2 3" id="KW-0802">TPR repeat</keyword>
<dbReference type="Pfam" id="PF13432">
    <property type="entry name" value="TPR_16"/>
    <property type="match status" value="1"/>
</dbReference>
<feature type="repeat" description="TPR" evidence="3">
    <location>
        <begin position="5"/>
        <end position="38"/>
    </location>
</feature>
<dbReference type="PANTHER" id="PTHR44943:SF4">
    <property type="entry name" value="TPR REPEAT-CONTAINING PROTEIN MJ0798"/>
    <property type="match status" value="1"/>
</dbReference>
<dbReference type="InterPro" id="IPR011990">
    <property type="entry name" value="TPR-like_helical_dom_sf"/>
</dbReference>
<keyword evidence="1" id="KW-0677">Repeat</keyword>
<evidence type="ECO:0000256" key="3">
    <source>
        <dbReference type="PROSITE-ProRule" id="PRU00339"/>
    </source>
</evidence>
<evidence type="ECO:0000313" key="5">
    <source>
        <dbReference type="Proteomes" id="UP000189670"/>
    </source>
</evidence>
<dbReference type="SUPFAM" id="SSF53756">
    <property type="entry name" value="UDP-Glycosyltransferase/glycogen phosphorylase"/>
    <property type="match status" value="1"/>
</dbReference>
<proteinExistence type="predicted"/>
<dbReference type="AlphaFoldDB" id="A0A1V1PBR1"/>
<dbReference type="EMBL" id="ATBP01000173">
    <property type="protein sequence ID" value="ETR72203.1"/>
    <property type="molecule type" value="Genomic_DNA"/>
</dbReference>
<organism evidence="4 5">
    <name type="scientific">Candidatus Magnetoglobus multicellularis str. Araruama</name>
    <dbReference type="NCBI Taxonomy" id="890399"/>
    <lineage>
        <taxon>Bacteria</taxon>
        <taxon>Pseudomonadati</taxon>
        <taxon>Thermodesulfobacteriota</taxon>
        <taxon>Desulfobacteria</taxon>
        <taxon>Desulfobacterales</taxon>
        <taxon>Desulfobacteraceae</taxon>
        <taxon>Candidatus Magnetoglobus</taxon>
    </lineage>
</organism>
<evidence type="ECO:0000256" key="1">
    <source>
        <dbReference type="ARBA" id="ARBA00022737"/>
    </source>
</evidence>
<dbReference type="PANTHER" id="PTHR44943">
    <property type="entry name" value="CELLULOSE SYNTHASE OPERON PROTEIN C"/>
    <property type="match status" value="1"/>
</dbReference>
<dbReference type="InterPro" id="IPR051685">
    <property type="entry name" value="Ycf3/AcsC/BcsC/TPR_MFPF"/>
</dbReference>
<dbReference type="Pfam" id="PF13174">
    <property type="entry name" value="TPR_6"/>
    <property type="match status" value="1"/>
</dbReference>